<evidence type="ECO:0000259" key="2">
    <source>
        <dbReference type="Pfam" id="PF03544"/>
    </source>
</evidence>
<name>A0A4Q0T6P6_9BACT</name>
<dbReference type="GO" id="GO:0055085">
    <property type="term" value="P:transmembrane transport"/>
    <property type="evidence" value="ECO:0007669"/>
    <property type="project" value="InterPro"/>
</dbReference>
<gene>
    <name evidence="3" type="ORF">GRAN_0626</name>
</gene>
<dbReference type="SUPFAM" id="SSF74653">
    <property type="entry name" value="TolA/TonB C-terminal domain"/>
    <property type="match status" value="1"/>
</dbReference>
<evidence type="ECO:0000256" key="1">
    <source>
        <dbReference type="SAM" id="SignalP"/>
    </source>
</evidence>
<feature type="domain" description="TonB C-terminal" evidence="2">
    <location>
        <begin position="277"/>
        <end position="340"/>
    </location>
</feature>
<proteinExistence type="predicted"/>
<evidence type="ECO:0000313" key="3">
    <source>
        <dbReference type="EMBL" id="RXH57316.1"/>
    </source>
</evidence>
<evidence type="ECO:0000313" key="4">
    <source>
        <dbReference type="Proteomes" id="UP000289437"/>
    </source>
</evidence>
<keyword evidence="4" id="KW-1185">Reference proteome</keyword>
<comment type="caution">
    <text evidence="3">The sequence shown here is derived from an EMBL/GenBank/DDBJ whole genome shotgun (WGS) entry which is preliminary data.</text>
</comment>
<dbReference type="Pfam" id="PF03544">
    <property type="entry name" value="TonB_C"/>
    <property type="match status" value="1"/>
</dbReference>
<reference evidence="3 4" key="1">
    <citation type="submission" date="2018-11" db="EMBL/GenBank/DDBJ databases">
        <authorList>
            <person name="Mardanov A.V."/>
            <person name="Ravin N.V."/>
            <person name="Dedysh S.N."/>
        </authorList>
    </citation>
    <scope>NUCLEOTIDE SEQUENCE [LARGE SCALE GENOMIC DNA]</scope>
    <source>
        <strain evidence="3 4">AF10</strain>
    </source>
</reference>
<dbReference type="AlphaFoldDB" id="A0A4Q0T6P6"/>
<dbReference type="Proteomes" id="UP000289437">
    <property type="component" value="Unassembled WGS sequence"/>
</dbReference>
<reference evidence="4" key="2">
    <citation type="submission" date="2019-02" db="EMBL/GenBank/DDBJ databases">
        <title>Granulicella sibirica sp. nov., a psychrotolerant acidobacterium isolated from an organic soil layer in forested tundra, West Siberia.</title>
        <authorList>
            <person name="Oshkin I.Y."/>
            <person name="Kulichevskaya I.S."/>
            <person name="Rijpstra W.I.C."/>
            <person name="Sinninghe Damste J.S."/>
            <person name="Rakitin A.L."/>
            <person name="Ravin N.V."/>
            <person name="Dedysh S.N."/>
        </authorList>
    </citation>
    <scope>NUCLEOTIDE SEQUENCE [LARGE SCALE GENOMIC DNA]</scope>
    <source>
        <strain evidence="4">AF10</strain>
    </source>
</reference>
<sequence length="354" mass="39121">MCMQKRVSWTTVVAFGVMLALDHAQAQQDAPLEDVVREAAGRSTLAASGGVPFHLKATISDEKKHDPQWDAEVEEWWQSPTVWRREFHSKTFSQTLVVNGAAREEHIAGPVFPELLRNLTVELVDTVPRFDQLAALHIKVDKPDGTPGQIKAKWEIPGSDGTTTRALAASIAISRETGLFVYGGDIDWDVALHDFADFHGKQIARRLTAQSQGGPQLTAKVTLLEDLAGSESAGFVIRRPTPAKHQLRVVVVPEGQMRKLILQAPQPKWPAVQTGPLSGTMVMRIVVDREGNVRSVDDFFSDNPALQVAAQEQMMRWKFRPYPDRDASVQVISTLTFPFSTTREESAAGAQMPK</sequence>
<dbReference type="InterPro" id="IPR037682">
    <property type="entry name" value="TonB_C"/>
</dbReference>
<keyword evidence="1" id="KW-0732">Signal</keyword>
<accession>A0A4Q0T6P6</accession>
<dbReference type="Gene3D" id="3.30.1150.10">
    <property type="match status" value="1"/>
</dbReference>
<protein>
    <recommendedName>
        <fullName evidence="2">TonB C-terminal domain-containing protein</fullName>
    </recommendedName>
</protein>
<dbReference type="EMBL" id="RDSM01000001">
    <property type="protein sequence ID" value="RXH57316.1"/>
    <property type="molecule type" value="Genomic_DNA"/>
</dbReference>
<feature type="signal peptide" evidence="1">
    <location>
        <begin position="1"/>
        <end position="26"/>
    </location>
</feature>
<organism evidence="3 4">
    <name type="scientific">Granulicella sibirica</name>
    <dbReference type="NCBI Taxonomy" id="2479048"/>
    <lineage>
        <taxon>Bacteria</taxon>
        <taxon>Pseudomonadati</taxon>
        <taxon>Acidobacteriota</taxon>
        <taxon>Terriglobia</taxon>
        <taxon>Terriglobales</taxon>
        <taxon>Acidobacteriaceae</taxon>
        <taxon>Granulicella</taxon>
    </lineage>
</organism>
<feature type="chain" id="PRO_5020826079" description="TonB C-terminal domain-containing protein" evidence="1">
    <location>
        <begin position="27"/>
        <end position="354"/>
    </location>
</feature>